<dbReference type="Proteomes" id="UP000887116">
    <property type="component" value="Unassembled WGS sequence"/>
</dbReference>
<organism evidence="1 2">
    <name type="scientific">Trichonephila clavata</name>
    <name type="common">Joro spider</name>
    <name type="synonym">Nephila clavata</name>
    <dbReference type="NCBI Taxonomy" id="2740835"/>
    <lineage>
        <taxon>Eukaryota</taxon>
        <taxon>Metazoa</taxon>
        <taxon>Ecdysozoa</taxon>
        <taxon>Arthropoda</taxon>
        <taxon>Chelicerata</taxon>
        <taxon>Arachnida</taxon>
        <taxon>Araneae</taxon>
        <taxon>Araneomorphae</taxon>
        <taxon>Entelegynae</taxon>
        <taxon>Araneoidea</taxon>
        <taxon>Nephilidae</taxon>
        <taxon>Trichonephila</taxon>
    </lineage>
</organism>
<accession>A0A8X6KTK7</accession>
<name>A0A8X6KTK7_TRICU</name>
<proteinExistence type="predicted"/>
<dbReference type="AlphaFoldDB" id="A0A8X6KTK7"/>
<evidence type="ECO:0000313" key="1">
    <source>
        <dbReference type="EMBL" id="GFQ81918.1"/>
    </source>
</evidence>
<sequence>MWILSLAPLNHEALNDKRHQADDRILKIVSFSNGVEKTGEGAGCEDLRQPGVRNRNPFTLIRFGNLVPKTSKSVDAELSLDAPYFGVLTAKEIVV</sequence>
<evidence type="ECO:0000313" key="2">
    <source>
        <dbReference type="Proteomes" id="UP000887116"/>
    </source>
</evidence>
<keyword evidence="2" id="KW-1185">Reference proteome</keyword>
<protein>
    <submittedName>
        <fullName evidence="1">Uncharacterized protein</fullName>
    </submittedName>
</protein>
<comment type="caution">
    <text evidence="1">The sequence shown here is derived from an EMBL/GenBank/DDBJ whole genome shotgun (WGS) entry which is preliminary data.</text>
</comment>
<gene>
    <name evidence="1" type="ORF">TNCT_419101</name>
</gene>
<dbReference type="EMBL" id="BMAO01022431">
    <property type="protein sequence ID" value="GFQ81918.1"/>
    <property type="molecule type" value="Genomic_DNA"/>
</dbReference>
<reference evidence="1" key="1">
    <citation type="submission" date="2020-07" db="EMBL/GenBank/DDBJ databases">
        <title>Multicomponent nature underlies the extraordinary mechanical properties of spider dragline silk.</title>
        <authorList>
            <person name="Kono N."/>
            <person name="Nakamura H."/>
            <person name="Mori M."/>
            <person name="Yoshida Y."/>
            <person name="Ohtoshi R."/>
            <person name="Malay A.D."/>
            <person name="Moran D.A.P."/>
            <person name="Tomita M."/>
            <person name="Numata K."/>
            <person name="Arakawa K."/>
        </authorList>
    </citation>
    <scope>NUCLEOTIDE SEQUENCE</scope>
</reference>